<keyword evidence="2" id="KW-0732">Signal</keyword>
<gene>
    <name evidence="3" type="ORF">H9651_05460</name>
</gene>
<accession>A0ABR8S0S4</accession>
<evidence type="ECO:0000256" key="2">
    <source>
        <dbReference type="SAM" id="SignalP"/>
    </source>
</evidence>
<feature type="chain" id="PRO_5047524468" evidence="2">
    <location>
        <begin position="25"/>
        <end position="355"/>
    </location>
</feature>
<evidence type="ECO:0000313" key="4">
    <source>
        <dbReference type="Proteomes" id="UP000648352"/>
    </source>
</evidence>
<feature type="signal peptide" evidence="2">
    <location>
        <begin position="1"/>
        <end position="24"/>
    </location>
</feature>
<evidence type="ECO:0000256" key="1">
    <source>
        <dbReference type="SAM" id="MobiDB-lite"/>
    </source>
</evidence>
<proteinExistence type="predicted"/>
<organism evidence="3 4">
    <name type="scientific">Microbacterium pullorum</name>
    <dbReference type="NCBI Taxonomy" id="2762236"/>
    <lineage>
        <taxon>Bacteria</taxon>
        <taxon>Bacillati</taxon>
        <taxon>Actinomycetota</taxon>
        <taxon>Actinomycetes</taxon>
        <taxon>Micrococcales</taxon>
        <taxon>Microbacteriaceae</taxon>
        <taxon>Microbacterium</taxon>
    </lineage>
</organism>
<comment type="caution">
    <text evidence="3">The sequence shown here is derived from an EMBL/GenBank/DDBJ whole genome shotgun (WGS) entry which is preliminary data.</text>
</comment>
<dbReference type="RefSeq" id="WP_191718152.1">
    <property type="nucleotide sequence ID" value="NZ_JACSQP010000003.1"/>
</dbReference>
<keyword evidence="4" id="KW-1185">Reference proteome</keyword>
<reference evidence="3 4" key="1">
    <citation type="submission" date="2020-08" db="EMBL/GenBank/DDBJ databases">
        <title>A Genomic Blueprint of the Chicken Gut Microbiome.</title>
        <authorList>
            <person name="Gilroy R."/>
            <person name="Ravi A."/>
            <person name="Getino M."/>
            <person name="Pursley I."/>
            <person name="Horton D.L."/>
            <person name="Alikhan N.-F."/>
            <person name="Baker D."/>
            <person name="Gharbi K."/>
            <person name="Hall N."/>
            <person name="Watson M."/>
            <person name="Adriaenssens E.M."/>
            <person name="Foster-Nyarko E."/>
            <person name="Jarju S."/>
            <person name="Secka A."/>
            <person name="Antonio M."/>
            <person name="Oren A."/>
            <person name="Chaudhuri R."/>
            <person name="La Ragione R.M."/>
            <person name="Hildebrand F."/>
            <person name="Pallen M.J."/>
        </authorList>
    </citation>
    <scope>NUCLEOTIDE SEQUENCE [LARGE SCALE GENOMIC DNA]</scope>
    <source>
        <strain evidence="3 4">Sa4CUA7</strain>
    </source>
</reference>
<dbReference type="EMBL" id="JACSQP010000003">
    <property type="protein sequence ID" value="MBD7957075.1"/>
    <property type="molecule type" value="Genomic_DNA"/>
</dbReference>
<feature type="region of interest" description="Disordered" evidence="1">
    <location>
        <begin position="33"/>
        <end position="56"/>
    </location>
</feature>
<name>A0ABR8S0S4_9MICO</name>
<protein>
    <submittedName>
        <fullName evidence="3">Uncharacterized protein</fullName>
    </submittedName>
</protein>
<evidence type="ECO:0000313" key="3">
    <source>
        <dbReference type="EMBL" id="MBD7957075.1"/>
    </source>
</evidence>
<dbReference type="Proteomes" id="UP000648352">
    <property type="component" value="Unassembled WGS sequence"/>
</dbReference>
<sequence length="355" mass="37080">MGSLRLRRSFRAAAAVLVTTFVLAGCASTPAAQPAPAPSSSLPDATPPPTPEATGPVAAFGGACENVLTSEQAVSILGAGAMEKEAWFEEVSSPAAGRLQSLPITTLGGIECEWVAAEGAELPEGMSSISIVALPADAVVEVDFTEAFCEPSYDAVNCRMSRAHDGVWLMARAGWYLESAPVEQLDAALTAAAANLASFPPPVASVRDAAWWELPSCDDVAAGIRLTELLRADFHSGFWEGSPQPEHKLLDDAGVLRLCPWSTDVTHLAPEDPSHIVTLEIMPGAAVWWDDVVTHPSASPVTIAGAEEGIIVNNRDVLATDGVNVLRVYSGDAHEDDSGLIVPLAERALAVLNGS</sequence>
<dbReference type="PROSITE" id="PS51257">
    <property type="entry name" value="PROKAR_LIPOPROTEIN"/>
    <property type="match status" value="1"/>
</dbReference>
<feature type="compositionally biased region" description="Low complexity" evidence="1">
    <location>
        <begin position="33"/>
        <end position="44"/>
    </location>
</feature>